<dbReference type="Proteomes" id="UP000178911">
    <property type="component" value="Unassembled WGS sequence"/>
</dbReference>
<evidence type="ECO:0000259" key="1">
    <source>
        <dbReference type="Pfam" id="PF14213"/>
    </source>
</evidence>
<dbReference type="AlphaFoldDB" id="A0A1F8GG27"/>
<protein>
    <recommendedName>
        <fullName evidence="1">DUF4325 domain-containing protein</fullName>
    </recommendedName>
</protein>
<gene>
    <name evidence="2" type="ORF">A3A13_03675</name>
</gene>
<comment type="caution">
    <text evidence="2">The sequence shown here is derived from an EMBL/GenBank/DDBJ whole genome shotgun (WGS) entry which is preliminary data.</text>
</comment>
<feature type="domain" description="DUF4325" evidence="1">
    <location>
        <begin position="30"/>
        <end position="77"/>
    </location>
</feature>
<sequence length="101" mass="11388">MKIELKKFGTTLISRQNGREAFAAFQPHLTALGENENLELDFDGVITFAPSWGDEFLSPLLKLYGSRLMLTNTNNPSVTATLELLEKINRESFKRKEAGKK</sequence>
<dbReference type="Pfam" id="PF14213">
    <property type="entry name" value="DUF4325"/>
    <property type="match status" value="1"/>
</dbReference>
<organism evidence="2 3">
    <name type="scientific">Candidatus Yanofskybacteria bacterium RIFCSPLOWO2_01_FULL_43_22</name>
    <dbReference type="NCBI Taxonomy" id="1802695"/>
    <lineage>
        <taxon>Bacteria</taxon>
        <taxon>Candidatus Yanofskyibacteriota</taxon>
    </lineage>
</organism>
<dbReference type="EMBL" id="MGKJ01000013">
    <property type="protein sequence ID" value="OGN24251.1"/>
    <property type="molecule type" value="Genomic_DNA"/>
</dbReference>
<evidence type="ECO:0000313" key="2">
    <source>
        <dbReference type="EMBL" id="OGN24251.1"/>
    </source>
</evidence>
<dbReference type="STRING" id="1802695.A3A13_03675"/>
<accession>A0A1F8GG27</accession>
<evidence type="ECO:0000313" key="3">
    <source>
        <dbReference type="Proteomes" id="UP000178911"/>
    </source>
</evidence>
<proteinExistence type="predicted"/>
<reference evidence="2 3" key="1">
    <citation type="journal article" date="2016" name="Nat. Commun.">
        <title>Thousands of microbial genomes shed light on interconnected biogeochemical processes in an aquifer system.</title>
        <authorList>
            <person name="Anantharaman K."/>
            <person name="Brown C.T."/>
            <person name="Hug L.A."/>
            <person name="Sharon I."/>
            <person name="Castelle C.J."/>
            <person name="Probst A.J."/>
            <person name="Thomas B.C."/>
            <person name="Singh A."/>
            <person name="Wilkins M.J."/>
            <person name="Karaoz U."/>
            <person name="Brodie E.L."/>
            <person name="Williams K.H."/>
            <person name="Hubbard S.S."/>
            <person name="Banfield J.F."/>
        </authorList>
    </citation>
    <scope>NUCLEOTIDE SEQUENCE [LARGE SCALE GENOMIC DNA]</scope>
</reference>
<dbReference type="InterPro" id="IPR025474">
    <property type="entry name" value="DUF4325"/>
</dbReference>
<name>A0A1F8GG27_9BACT</name>